<sequence>MSLLHLLRAVRTRLRPLGLHSDSIKWLNMWLSAENLKHEAHFSCSNGSDENRRGAERGQPPVGQPVGRRPQAAKPQTVWSGELISLSGLDRPRSVMLPALTLHHQWVGTGAWAQGYKRPGGVRSVPSHCPFYHSVWTNCQSKDGVWMCLCARSPEHGG</sequence>
<keyword evidence="3" id="KW-1185">Reference proteome</keyword>
<evidence type="ECO:0000313" key="2">
    <source>
        <dbReference type="EMBL" id="CAB1428024.1"/>
    </source>
</evidence>
<evidence type="ECO:0000313" key="3">
    <source>
        <dbReference type="Proteomes" id="UP001153269"/>
    </source>
</evidence>
<dbReference type="AlphaFoldDB" id="A0A9N7UD04"/>
<protein>
    <submittedName>
        <fullName evidence="2">Uncharacterized protein</fullName>
    </submittedName>
</protein>
<comment type="caution">
    <text evidence="2">The sequence shown here is derived from an EMBL/GenBank/DDBJ whole genome shotgun (WGS) entry which is preliminary data.</text>
</comment>
<feature type="region of interest" description="Disordered" evidence="1">
    <location>
        <begin position="43"/>
        <end position="75"/>
    </location>
</feature>
<name>A0A9N7UD04_PLEPL</name>
<organism evidence="2 3">
    <name type="scientific">Pleuronectes platessa</name>
    <name type="common">European plaice</name>
    <dbReference type="NCBI Taxonomy" id="8262"/>
    <lineage>
        <taxon>Eukaryota</taxon>
        <taxon>Metazoa</taxon>
        <taxon>Chordata</taxon>
        <taxon>Craniata</taxon>
        <taxon>Vertebrata</taxon>
        <taxon>Euteleostomi</taxon>
        <taxon>Actinopterygii</taxon>
        <taxon>Neopterygii</taxon>
        <taxon>Teleostei</taxon>
        <taxon>Neoteleostei</taxon>
        <taxon>Acanthomorphata</taxon>
        <taxon>Carangaria</taxon>
        <taxon>Pleuronectiformes</taxon>
        <taxon>Pleuronectoidei</taxon>
        <taxon>Pleuronectidae</taxon>
        <taxon>Pleuronectes</taxon>
    </lineage>
</organism>
<reference evidence="2" key="1">
    <citation type="submission" date="2020-03" db="EMBL/GenBank/DDBJ databases">
        <authorList>
            <person name="Weist P."/>
        </authorList>
    </citation>
    <scope>NUCLEOTIDE SEQUENCE</scope>
</reference>
<evidence type="ECO:0000256" key="1">
    <source>
        <dbReference type="SAM" id="MobiDB-lite"/>
    </source>
</evidence>
<accession>A0A9N7UD04</accession>
<proteinExistence type="predicted"/>
<dbReference type="EMBL" id="CADEAL010001013">
    <property type="protein sequence ID" value="CAB1428024.1"/>
    <property type="molecule type" value="Genomic_DNA"/>
</dbReference>
<dbReference type="Proteomes" id="UP001153269">
    <property type="component" value="Unassembled WGS sequence"/>
</dbReference>
<gene>
    <name evidence="2" type="ORF">PLEPLA_LOCUS15978</name>
</gene>